<evidence type="ECO:0000313" key="2">
    <source>
        <dbReference type="EMBL" id="MCS2608735.1"/>
    </source>
</evidence>
<name>A0ABT2ECA6_9GAMM</name>
<comment type="caution">
    <text evidence="2">The sequence shown here is derived from an EMBL/GenBank/DDBJ whole genome shotgun (WGS) entry which is preliminary data.</text>
</comment>
<dbReference type="RefSeq" id="WP_259035244.1">
    <property type="nucleotide sequence ID" value="NZ_JAJISC010000002.1"/>
</dbReference>
<sequence>MANYVKIESRGDIALVTLNRPERRNALGSALLDDLISVFTHLEQDQEVRAVVLTGAGTAFCAGADLKEFGRARPHDVAALNTRISAFMRSILVFPKPVIAAVNGAAMGGGFVLAASCDSVVTTPTARWHLPEVSLGWLPGFGLHILSLKVGINRARRLTLASEPTPGEQAFRIGLADMVSHIDQTPVELALEEATKLATLPAHSVATAKRYFALEANSTEKWDVIAQSLYAEDALHPEAQKAMQRFQK</sequence>
<proteinExistence type="inferred from homology"/>
<dbReference type="InterPro" id="IPR029045">
    <property type="entry name" value="ClpP/crotonase-like_dom_sf"/>
</dbReference>
<comment type="similarity">
    <text evidence="1">Belongs to the enoyl-CoA hydratase/isomerase family.</text>
</comment>
<dbReference type="PANTHER" id="PTHR11941">
    <property type="entry name" value="ENOYL-COA HYDRATASE-RELATED"/>
    <property type="match status" value="1"/>
</dbReference>
<keyword evidence="3" id="KW-1185">Reference proteome</keyword>
<dbReference type="EMBL" id="JAJISC010000002">
    <property type="protein sequence ID" value="MCS2608735.1"/>
    <property type="molecule type" value="Genomic_DNA"/>
</dbReference>
<evidence type="ECO:0000256" key="1">
    <source>
        <dbReference type="ARBA" id="ARBA00005254"/>
    </source>
</evidence>
<dbReference type="PANTHER" id="PTHR11941:SF54">
    <property type="entry name" value="ENOYL-COA HYDRATASE, MITOCHONDRIAL"/>
    <property type="match status" value="1"/>
</dbReference>
<dbReference type="SUPFAM" id="SSF52096">
    <property type="entry name" value="ClpP/crotonase"/>
    <property type="match status" value="1"/>
</dbReference>
<protein>
    <submittedName>
        <fullName evidence="2">Enoyl-CoA hydratase/isomerase family protein</fullName>
    </submittedName>
</protein>
<accession>A0ABT2ECA6</accession>
<evidence type="ECO:0000313" key="3">
    <source>
        <dbReference type="Proteomes" id="UP001165542"/>
    </source>
</evidence>
<reference evidence="2" key="1">
    <citation type="submission" date="2021-11" db="EMBL/GenBank/DDBJ databases">
        <title>Halomonas sp., isolated from a coastal aquaculture zone in Dongshan Bay.</title>
        <authorList>
            <person name="Lin W."/>
        </authorList>
    </citation>
    <scope>NUCLEOTIDE SEQUENCE</scope>
    <source>
        <strain evidence="2">Yzlin-01</strain>
    </source>
</reference>
<gene>
    <name evidence="2" type="ORF">LLY24_05285</name>
</gene>
<dbReference type="Pfam" id="PF00378">
    <property type="entry name" value="ECH_1"/>
    <property type="match status" value="1"/>
</dbReference>
<dbReference type="Gene3D" id="3.90.226.10">
    <property type="entry name" value="2-enoyl-CoA Hydratase, Chain A, domain 1"/>
    <property type="match status" value="1"/>
</dbReference>
<organism evidence="2 3">
    <name type="scientific">Halomonas dongshanensis</name>
    <dbReference type="NCBI Taxonomy" id="2890835"/>
    <lineage>
        <taxon>Bacteria</taxon>
        <taxon>Pseudomonadati</taxon>
        <taxon>Pseudomonadota</taxon>
        <taxon>Gammaproteobacteria</taxon>
        <taxon>Oceanospirillales</taxon>
        <taxon>Halomonadaceae</taxon>
        <taxon>Halomonas</taxon>
    </lineage>
</organism>
<dbReference type="Proteomes" id="UP001165542">
    <property type="component" value="Unassembled WGS sequence"/>
</dbReference>
<dbReference type="InterPro" id="IPR001753">
    <property type="entry name" value="Enoyl-CoA_hydra/iso"/>
</dbReference>
<dbReference type="CDD" id="cd06558">
    <property type="entry name" value="crotonase-like"/>
    <property type="match status" value="1"/>
</dbReference>